<comment type="cofactor">
    <cofactor evidence="1 7">
        <name>pyridoxal 5'-phosphate</name>
        <dbReference type="ChEBI" id="CHEBI:597326"/>
    </cofactor>
</comment>
<dbReference type="UniPathway" id="UPA00251">
    <property type="reaction ID" value="UER00317"/>
</dbReference>
<name>A0A839HLD8_9BURK</name>
<evidence type="ECO:0000256" key="4">
    <source>
        <dbReference type="ARBA" id="ARBA00022898"/>
    </source>
</evidence>
<accession>A0A839HLD8</accession>
<evidence type="ECO:0000313" key="8">
    <source>
        <dbReference type="EMBL" id="MBB1162736.1"/>
    </source>
</evidence>
<dbReference type="Pfam" id="PF00202">
    <property type="entry name" value="Aminotran_3"/>
    <property type="match status" value="1"/>
</dbReference>
<dbReference type="Gene3D" id="3.90.1150.10">
    <property type="entry name" value="Aspartate Aminotransferase, domain 1"/>
    <property type="match status" value="1"/>
</dbReference>
<dbReference type="AlphaFoldDB" id="A0A839HLD8"/>
<organism evidence="8 9">
    <name type="scientific">Aquariibacter albus</name>
    <dbReference type="NCBI Taxonomy" id="2759899"/>
    <lineage>
        <taxon>Bacteria</taxon>
        <taxon>Pseudomonadati</taxon>
        <taxon>Pseudomonadota</taxon>
        <taxon>Betaproteobacteria</taxon>
        <taxon>Burkholderiales</taxon>
        <taxon>Sphaerotilaceae</taxon>
        <taxon>Aquariibacter</taxon>
    </lineage>
</organism>
<dbReference type="NCBIfam" id="TIGR00713">
    <property type="entry name" value="hemL"/>
    <property type="match status" value="1"/>
</dbReference>
<dbReference type="GO" id="GO:0005737">
    <property type="term" value="C:cytoplasm"/>
    <property type="evidence" value="ECO:0007669"/>
    <property type="project" value="UniProtKB-SubCell"/>
</dbReference>
<evidence type="ECO:0000313" key="9">
    <source>
        <dbReference type="Proteomes" id="UP000586093"/>
    </source>
</evidence>
<comment type="caution">
    <text evidence="8">The sequence shown here is derived from an EMBL/GenBank/DDBJ whole genome shotgun (WGS) entry which is preliminary data.</text>
</comment>
<keyword evidence="5 7" id="KW-0413">Isomerase</keyword>
<comment type="similarity">
    <text evidence="3 7">Belongs to the class-III pyridoxal-phosphate-dependent aminotransferase family. HemL subfamily.</text>
</comment>
<dbReference type="InterPro" id="IPR015421">
    <property type="entry name" value="PyrdxlP-dep_Trfase_major"/>
</dbReference>
<dbReference type="EC" id="5.4.3.8" evidence="7"/>
<dbReference type="GO" id="GO:0030170">
    <property type="term" value="F:pyridoxal phosphate binding"/>
    <property type="evidence" value="ECO:0007669"/>
    <property type="project" value="InterPro"/>
</dbReference>
<dbReference type="GO" id="GO:0006782">
    <property type="term" value="P:protoporphyrinogen IX biosynthetic process"/>
    <property type="evidence" value="ECO:0007669"/>
    <property type="project" value="UniProtKB-UniRule"/>
</dbReference>
<comment type="subunit">
    <text evidence="7">Homodimer.</text>
</comment>
<dbReference type="EMBL" id="JACIVI010000004">
    <property type="protein sequence ID" value="MBB1162736.1"/>
    <property type="molecule type" value="Genomic_DNA"/>
</dbReference>
<dbReference type="CDD" id="cd00610">
    <property type="entry name" value="OAT_like"/>
    <property type="match status" value="1"/>
</dbReference>
<keyword evidence="7" id="KW-0963">Cytoplasm</keyword>
<gene>
    <name evidence="7 8" type="primary">hemL</name>
    <name evidence="8" type="ORF">H4F90_12175</name>
</gene>
<dbReference type="RefSeq" id="WP_182664946.1">
    <property type="nucleotide sequence ID" value="NZ_JACIVI010000004.1"/>
</dbReference>
<dbReference type="PANTHER" id="PTHR43713:SF3">
    <property type="entry name" value="GLUTAMATE-1-SEMIALDEHYDE 2,1-AMINOMUTASE 1, CHLOROPLASTIC-RELATED"/>
    <property type="match status" value="1"/>
</dbReference>
<dbReference type="HAMAP" id="MF_00375">
    <property type="entry name" value="HemL_aminotrans_3"/>
    <property type="match status" value="1"/>
</dbReference>
<keyword evidence="6 7" id="KW-0627">Porphyrin biosynthesis</keyword>
<dbReference type="PANTHER" id="PTHR43713">
    <property type="entry name" value="GLUTAMATE-1-SEMIALDEHYDE 2,1-AMINOMUTASE"/>
    <property type="match status" value="1"/>
</dbReference>
<feature type="modified residue" description="N6-(pyridoxal phosphate)lysine" evidence="7">
    <location>
        <position position="270"/>
    </location>
</feature>
<dbReference type="Gene3D" id="3.40.640.10">
    <property type="entry name" value="Type I PLP-dependent aspartate aminotransferase-like (Major domain)"/>
    <property type="match status" value="1"/>
</dbReference>
<dbReference type="FunFam" id="3.40.640.10:FF:000021">
    <property type="entry name" value="Glutamate-1-semialdehyde 2,1-aminomutase"/>
    <property type="match status" value="1"/>
</dbReference>
<dbReference type="InterPro" id="IPR005814">
    <property type="entry name" value="Aminotrans_3"/>
</dbReference>
<dbReference type="InterPro" id="IPR015422">
    <property type="entry name" value="PyrdxlP-dep_Trfase_small"/>
</dbReference>
<reference evidence="8 9" key="1">
    <citation type="submission" date="2020-08" db="EMBL/GenBank/DDBJ databases">
        <title>Aquariorum lacteus gen. nov., sp. nov., a new member of the family Comamonadaceae, isolated from freshwater aquarium.</title>
        <authorList>
            <person name="Chun S.-J."/>
        </authorList>
    </citation>
    <scope>NUCLEOTIDE SEQUENCE [LARGE SCALE GENOMIC DNA]</scope>
    <source>
        <strain evidence="8 9">SJAQ100</strain>
    </source>
</reference>
<dbReference type="NCBIfam" id="NF000818">
    <property type="entry name" value="PRK00062.1"/>
    <property type="match status" value="1"/>
</dbReference>
<keyword evidence="4 7" id="KW-0663">Pyridoxal phosphate</keyword>
<dbReference type="SUPFAM" id="SSF53383">
    <property type="entry name" value="PLP-dependent transferases"/>
    <property type="match status" value="1"/>
</dbReference>
<evidence type="ECO:0000256" key="7">
    <source>
        <dbReference type="HAMAP-Rule" id="MF_00375"/>
    </source>
</evidence>
<comment type="catalytic activity">
    <reaction evidence="7">
        <text>(S)-4-amino-5-oxopentanoate = 5-aminolevulinate</text>
        <dbReference type="Rhea" id="RHEA:14265"/>
        <dbReference type="ChEBI" id="CHEBI:57501"/>
        <dbReference type="ChEBI" id="CHEBI:356416"/>
        <dbReference type="EC" id="5.4.3.8"/>
    </reaction>
</comment>
<comment type="subcellular location">
    <subcellularLocation>
        <location evidence="7">Cytoplasm</location>
    </subcellularLocation>
</comment>
<proteinExistence type="inferred from homology"/>
<evidence type="ECO:0000256" key="3">
    <source>
        <dbReference type="ARBA" id="ARBA00008981"/>
    </source>
</evidence>
<evidence type="ECO:0000256" key="5">
    <source>
        <dbReference type="ARBA" id="ARBA00023235"/>
    </source>
</evidence>
<sequence>MSRNTELFERAQRVIPGGVNSPVRAFRAVGGTPRFIQRAEGAYLVDADGKRYIDYIGSWGPMILGHGHPEVVEAVQRAVTEGFSYGAPTEREIELAEEILKLVPSAEQVRLVSSGTEAAMTAIRLARGATGRSKLIKFEGCYHGHADALLVKAGSGLATFGHPTSAGVPAEVVQHTLVLPYNDVAALEAAFAAHGAEIACVMVEPIAGNMNFVRASLPFVQAMRQLCTQHGALLVFDEVMSGFRVALGSAQSIYAKALPGFAPDLSVFGKVIGGGMPLAAFAGPKDVMGKLAPLGPVYQAGTLSGNPVATACGLATLKLIQRPGFFEALGATTRSLVDGLLGAARAAGVPMVGDCEGGMFGFFFPKPEQDFSAHPGGLPQNYTEVMATDGPRFNAFFHGMLDRGVYLAPALYEAGFVSAAHTAGDIAATVAAAAAALRG</sequence>
<keyword evidence="9" id="KW-1185">Reference proteome</keyword>
<comment type="pathway">
    <text evidence="2">Porphyrin-containing compound metabolism; protoporphyrin-IX biosynthesis; 5-aminolevulinate from L-glutamyl-tRNA(Glu): step 2/2.</text>
</comment>
<evidence type="ECO:0000256" key="2">
    <source>
        <dbReference type="ARBA" id="ARBA00004819"/>
    </source>
</evidence>
<protein>
    <recommendedName>
        <fullName evidence="7">Glutamate-1-semialdehyde 2,1-aminomutase</fullName>
        <shortName evidence="7">GSA</shortName>
        <ecNumber evidence="7">5.4.3.8</ecNumber>
    </recommendedName>
    <alternativeName>
        <fullName evidence="7">Glutamate-1-semialdehyde aminotransferase</fullName>
        <shortName evidence="7">GSA-AT</shortName>
    </alternativeName>
</protein>
<evidence type="ECO:0000256" key="6">
    <source>
        <dbReference type="ARBA" id="ARBA00023244"/>
    </source>
</evidence>
<dbReference type="GO" id="GO:0008483">
    <property type="term" value="F:transaminase activity"/>
    <property type="evidence" value="ECO:0007669"/>
    <property type="project" value="InterPro"/>
</dbReference>
<evidence type="ECO:0000256" key="1">
    <source>
        <dbReference type="ARBA" id="ARBA00001933"/>
    </source>
</evidence>
<dbReference type="InterPro" id="IPR004639">
    <property type="entry name" value="4pyrrol_synth_GluAld_NH2Trfase"/>
</dbReference>
<dbReference type="GO" id="GO:0042286">
    <property type="term" value="F:glutamate-1-semialdehyde 2,1-aminomutase activity"/>
    <property type="evidence" value="ECO:0007669"/>
    <property type="project" value="UniProtKB-UniRule"/>
</dbReference>
<dbReference type="InterPro" id="IPR015424">
    <property type="entry name" value="PyrdxlP-dep_Trfase"/>
</dbReference>
<dbReference type="Proteomes" id="UP000586093">
    <property type="component" value="Unassembled WGS sequence"/>
</dbReference>